<feature type="non-terminal residue" evidence="1">
    <location>
        <position position="106"/>
    </location>
</feature>
<name>A0A8J9VK17_9NEOP</name>
<evidence type="ECO:0000313" key="2">
    <source>
        <dbReference type="Proteomes" id="UP000838878"/>
    </source>
</evidence>
<reference evidence="1" key="1">
    <citation type="submission" date="2021-12" db="EMBL/GenBank/DDBJ databases">
        <authorList>
            <person name="Martin H S."/>
        </authorList>
    </citation>
    <scope>NUCLEOTIDE SEQUENCE</scope>
</reference>
<dbReference type="AlphaFoldDB" id="A0A8J9VK17"/>
<gene>
    <name evidence="1" type="ORF">BINO364_LOCUS9052</name>
</gene>
<proteinExistence type="predicted"/>
<evidence type="ECO:0000313" key="1">
    <source>
        <dbReference type="EMBL" id="CAH0723188.1"/>
    </source>
</evidence>
<organism evidence="1 2">
    <name type="scientific">Brenthis ino</name>
    <name type="common">lesser marbled fritillary</name>
    <dbReference type="NCBI Taxonomy" id="405034"/>
    <lineage>
        <taxon>Eukaryota</taxon>
        <taxon>Metazoa</taxon>
        <taxon>Ecdysozoa</taxon>
        <taxon>Arthropoda</taxon>
        <taxon>Hexapoda</taxon>
        <taxon>Insecta</taxon>
        <taxon>Pterygota</taxon>
        <taxon>Neoptera</taxon>
        <taxon>Endopterygota</taxon>
        <taxon>Lepidoptera</taxon>
        <taxon>Glossata</taxon>
        <taxon>Ditrysia</taxon>
        <taxon>Papilionoidea</taxon>
        <taxon>Nymphalidae</taxon>
        <taxon>Heliconiinae</taxon>
        <taxon>Argynnini</taxon>
        <taxon>Brenthis</taxon>
    </lineage>
</organism>
<dbReference type="Proteomes" id="UP000838878">
    <property type="component" value="Chromosome 3"/>
</dbReference>
<protein>
    <submittedName>
        <fullName evidence="1">Uncharacterized protein</fullName>
    </submittedName>
</protein>
<sequence>MLHTQCFYGAVLQHVGQQDLPFEEPLKNPKKFFTLDRNHVIFGKPLGVVFDKNNGLYFFLSRNLDGLLSKTSGDPNSLKSTTSIITYVIYRIRKLVLPVKGDEAVN</sequence>
<dbReference type="EMBL" id="OV170223">
    <property type="protein sequence ID" value="CAH0723188.1"/>
    <property type="molecule type" value="Genomic_DNA"/>
</dbReference>
<keyword evidence="2" id="KW-1185">Reference proteome</keyword>
<accession>A0A8J9VK17</accession>